<comment type="caution">
    <text evidence="1">The sequence shown here is derived from an EMBL/GenBank/DDBJ whole genome shotgun (WGS) entry which is preliminary data.</text>
</comment>
<evidence type="ECO:0000313" key="1">
    <source>
        <dbReference type="EMBL" id="GJH28860.1"/>
    </source>
</evidence>
<reference evidence="1" key="1">
    <citation type="submission" date="2022-09" db="EMBL/GenBank/DDBJ databases">
        <title>Isolation and characterization of 3-chlorobenzoate degrading bacteria from soils in Shizuoka.</title>
        <authorList>
            <person name="Ifat A."/>
            <person name="Ogawa N."/>
            <person name="Kimbara K."/>
            <person name="Moriuchi R."/>
            <person name="Dohra H."/>
            <person name="Shintani M."/>
        </authorList>
    </citation>
    <scope>NUCLEOTIDE SEQUENCE</scope>
    <source>
        <strain evidence="1">19CS4-2</strain>
    </source>
</reference>
<dbReference type="EMBL" id="BPUS01000018">
    <property type="protein sequence ID" value="GJH28860.1"/>
    <property type="molecule type" value="Genomic_DNA"/>
</dbReference>
<proteinExistence type="predicted"/>
<protein>
    <submittedName>
        <fullName evidence="1">Uncharacterized protein</fullName>
    </submittedName>
</protein>
<sequence length="93" mass="10719">MKTVIRYRNVAKLSRPDLHQMIERLAERVLAPHLSHFPTELLRLHATLDRSRQHGLYRVRLQITVRRDAGVRRGIVAIGKGNRTRLYRAGSAG</sequence>
<accession>A0AA37MIP7</accession>
<name>A0AA37MIP7_9BURK</name>
<evidence type="ECO:0000313" key="2">
    <source>
        <dbReference type="Proteomes" id="UP001055111"/>
    </source>
</evidence>
<dbReference type="Proteomes" id="UP001055111">
    <property type="component" value="Unassembled WGS sequence"/>
</dbReference>
<dbReference type="AlphaFoldDB" id="A0AA37MIP7"/>
<organism evidence="1 2">
    <name type="scientific">Caballeronia novacaledonica</name>
    <dbReference type="NCBI Taxonomy" id="1544861"/>
    <lineage>
        <taxon>Bacteria</taxon>
        <taxon>Pseudomonadati</taxon>
        <taxon>Pseudomonadota</taxon>
        <taxon>Betaproteobacteria</taxon>
        <taxon>Burkholderiales</taxon>
        <taxon>Burkholderiaceae</taxon>
        <taxon>Caballeronia</taxon>
    </lineage>
</organism>
<gene>
    <name evidence="1" type="ORF">CBA19CS42_30110</name>
</gene>
<dbReference type="RefSeq" id="WP_238215871.1">
    <property type="nucleotide sequence ID" value="NZ_BPUS01000018.1"/>
</dbReference>